<comment type="similarity">
    <text evidence="2">Belongs to the glycosyltransferase 47 family.</text>
</comment>
<keyword evidence="5" id="KW-1133">Transmembrane helix</keyword>
<dbReference type="EMBL" id="CM035422">
    <property type="protein sequence ID" value="KAH7374050.1"/>
    <property type="molecule type" value="Genomic_DNA"/>
</dbReference>
<evidence type="ECO:0000256" key="1">
    <source>
        <dbReference type="ARBA" id="ARBA00004323"/>
    </source>
</evidence>
<dbReference type="AlphaFoldDB" id="A0A8T2SW52"/>
<feature type="transmembrane region" description="Helical" evidence="5">
    <location>
        <begin position="23"/>
        <end position="40"/>
    </location>
</feature>
<keyword evidence="3" id="KW-0735">Signal-anchor</keyword>
<protein>
    <recommendedName>
        <fullName evidence="6">Exostosin GT47 domain-containing protein</fullName>
    </recommendedName>
</protein>
<dbReference type="InterPro" id="IPR040911">
    <property type="entry name" value="Exostosin_GT47"/>
</dbReference>
<dbReference type="GO" id="GO:0016757">
    <property type="term" value="F:glycosyltransferase activity"/>
    <property type="evidence" value="ECO:0007669"/>
    <property type="project" value="InterPro"/>
</dbReference>
<accession>A0A8T2SW52</accession>
<organism evidence="7 8">
    <name type="scientific">Ceratopteris richardii</name>
    <name type="common">Triangle waterfern</name>
    <dbReference type="NCBI Taxonomy" id="49495"/>
    <lineage>
        <taxon>Eukaryota</taxon>
        <taxon>Viridiplantae</taxon>
        <taxon>Streptophyta</taxon>
        <taxon>Embryophyta</taxon>
        <taxon>Tracheophyta</taxon>
        <taxon>Polypodiopsida</taxon>
        <taxon>Polypodiidae</taxon>
        <taxon>Polypodiales</taxon>
        <taxon>Pteridineae</taxon>
        <taxon>Pteridaceae</taxon>
        <taxon>Parkerioideae</taxon>
        <taxon>Ceratopteris</taxon>
    </lineage>
</organism>
<gene>
    <name evidence="7" type="ORF">KP509_17G085000</name>
</gene>
<dbReference type="Pfam" id="PF03016">
    <property type="entry name" value="Exostosin_GT47"/>
    <property type="match status" value="1"/>
</dbReference>
<keyword evidence="5" id="KW-0472">Membrane</keyword>
<keyword evidence="8" id="KW-1185">Reference proteome</keyword>
<dbReference type="InterPro" id="IPR004263">
    <property type="entry name" value="Exostosin"/>
</dbReference>
<evidence type="ECO:0000256" key="4">
    <source>
        <dbReference type="ARBA" id="ARBA00023034"/>
    </source>
</evidence>
<proteinExistence type="inferred from homology"/>
<reference evidence="7" key="1">
    <citation type="submission" date="2021-08" db="EMBL/GenBank/DDBJ databases">
        <title>WGS assembly of Ceratopteris richardii.</title>
        <authorList>
            <person name="Marchant D.B."/>
            <person name="Chen G."/>
            <person name="Jenkins J."/>
            <person name="Shu S."/>
            <person name="Leebens-Mack J."/>
            <person name="Grimwood J."/>
            <person name="Schmutz J."/>
            <person name="Soltis P."/>
            <person name="Soltis D."/>
            <person name="Chen Z.-H."/>
        </authorList>
    </citation>
    <scope>NUCLEOTIDE SEQUENCE</scope>
    <source>
        <strain evidence="7">Whitten #5841</strain>
        <tissue evidence="7">Leaf</tissue>
    </source>
</reference>
<comment type="caution">
    <text evidence="7">The sequence shown here is derived from an EMBL/GenBank/DDBJ whole genome shotgun (WGS) entry which is preliminary data.</text>
</comment>
<dbReference type="PANTHER" id="PTHR11062">
    <property type="entry name" value="EXOSTOSIN HEPARAN SULFATE GLYCOSYLTRANSFERASE -RELATED"/>
    <property type="match status" value="1"/>
</dbReference>
<evidence type="ECO:0000256" key="2">
    <source>
        <dbReference type="ARBA" id="ARBA00010271"/>
    </source>
</evidence>
<dbReference type="EMBL" id="CM035422">
    <property type="protein sequence ID" value="KAH7374047.1"/>
    <property type="molecule type" value="Genomic_DNA"/>
</dbReference>
<sequence length="547" mass="62766">MSALASVLAPLGADKGRVIRKNLRFACLLVVLFILLATFYNACPSCNSDVVWLSIRLPASSSSLVASDIGLLSSTSIPCLEVGCSNNSLYRVKDPGPNIPSKGTRENVLNHQIGVEVSADRRFHRSYENNTQENASYSDKELQDQFLSVDFSKAHESQHTKHHRKYRSRRVHILEQNLWAARQAIFFSATKVDGDLYAPIYHNVSMFAKSYELMERMLKIYIYKEGVRPLVHIGPTIGIYASEGRFIHQLESSKVFVTGDHHKAHLFFMPYSVTNAVRRLYVQNSHDMQPITRFITTYVSEISMKYPYWNQSGGADHFFVSCHDWALATSRGHKELRQNAIKVVCNADAEQDFVVSKDVSLPEITLRAAKPPTKLGGLPIRKRPYLAFFAGQVVGRVRPLLLQHWHNKDPDMKIYEHIPSNVSKKTSYIRHMKMSKYCICPMGHEVNSPRIVEAIYYDCVPVIIADNFMLPFGEVLDWQAFSITLEERNIPQLKRILVSIPETNYTSMQSRLKHVRKHFLWHFRSPVKYDVFHMILHSLWLRRLASL</sequence>
<dbReference type="OrthoDB" id="1924787at2759"/>
<evidence type="ECO:0000256" key="3">
    <source>
        <dbReference type="ARBA" id="ARBA00022968"/>
    </source>
</evidence>
<comment type="subcellular location">
    <subcellularLocation>
        <location evidence="1">Golgi apparatus membrane</location>
        <topology evidence="1">Single-pass type II membrane protein</topology>
    </subcellularLocation>
</comment>
<evidence type="ECO:0000313" key="7">
    <source>
        <dbReference type="EMBL" id="KAH7374048.1"/>
    </source>
</evidence>
<name>A0A8T2SW52_CERRI</name>
<evidence type="ECO:0000259" key="6">
    <source>
        <dbReference type="Pfam" id="PF03016"/>
    </source>
</evidence>
<keyword evidence="5" id="KW-0812">Transmembrane</keyword>
<dbReference type="PANTHER" id="PTHR11062:SF59">
    <property type="entry name" value="EXOSTOSIN FAMILY PROTEIN"/>
    <property type="match status" value="1"/>
</dbReference>
<evidence type="ECO:0000313" key="8">
    <source>
        <dbReference type="Proteomes" id="UP000825935"/>
    </source>
</evidence>
<dbReference type="GO" id="GO:0000139">
    <property type="term" value="C:Golgi membrane"/>
    <property type="evidence" value="ECO:0007669"/>
    <property type="project" value="UniProtKB-SubCell"/>
</dbReference>
<keyword evidence="4" id="KW-0333">Golgi apparatus</keyword>
<dbReference type="EMBL" id="CM035422">
    <property type="protein sequence ID" value="KAH7374048.1"/>
    <property type="molecule type" value="Genomic_DNA"/>
</dbReference>
<dbReference type="EMBL" id="CM035422">
    <property type="protein sequence ID" value="KAH7374049.1"/>
    <property type="molecule type" value="Genomic_DNA"/>
</dbReference>
<dbReference type="Proteomes" id="UP000825935">
    <property type="component" value="Chromosome 17"/>
</dbReference>
<feature type="domain" description="Exostosin GT47" evidence="6">
    <location>
        <begin position="215"/>
        <end position="499"/>
    </location>
</feature>
<evidence type="ECO:0000256" key="5">
    <source>
        <dbReference type="SAM" id="Phobius"/>
    </source>
</evidence>